<dbReference type="AlphaFoldDB" id="A0A9D3PRF7"/>
<comment type="caution">
    <text evidence="2">The sequence shown here is derived from an EMBL/GenBank/DDBJ whole genome shotgun (WGS) entry which is preliminary data.</text>
</comment>
<organism evidence="2 3">
    <name type="scientific">Megalops atlanticus</name>
    <name type="common">Tarpon</name>
    <name type="synonym">Clupea gigantea</name>
    <dbReference type="NCBI Taxonomy" id="7932"/>
    <lineage>
        <taxon>Eukaryota</taxon>
        <taxon>Metazoa</taxon>
        <taxon>Chordata</taxon>
        <taxon>Craniata</taxon>
        <taxon>Vertebrata</taxon>
        <taxon>Euteleostomi</taxon>
        <taxon>Actinopterygii</taxon>
        <taxon>Neopterygii</taxon>
        <taxon>Teleostei</taxon>
        <taxon>Elopiformes</taxon>
        <taxon>Megalopidae</taxon>
        <taxon>Megalops</taxon>
    </lineage>
</organism>
<feature type="compositionally biased region" description="Basic residues" evidence="1">
    <location>
        <begin position="45"/>
        <end position="55"/>
    </location>
</feature>
<protein>
    <submittedName>
        <fullName evidence="2">Uncharacterized protein</fullName>
    </submittedName>
</protein>
<dbReference type="EMBL" id="JAFDVH010000014">
    <property type="protein sequence ID" value="KAG7465102.1"/>
    <property type="molecule type" value="Genomic_DNA"/>
</dbReference>
<feature type="region of interest" description="Disordered" evidence="1">
    <location>
        <begin position="39"/>
        <end position="114"/>
    </location>
</feature>
<reference evidence="2" key="1">
    <citation type="submission" date="2021-01" db="EMBL/GenBank/DDBJ databases">
        <authorList>
            <person name="Zahm M."/>
            <person name="Roques C."/>
            <person name="Cabau C."/>
            <person name="Klopp C."/>
            <person name="Donnadieu C."/>
            <person name="Jouanno E."/>
            <person name="Lampietro C."/>
            <person name="Louis A."/>
            <person name="Herpin A."/>
            <person name="Echchiki A."/>
            <person name="Berthelot C."/>
            <person name="Parey E."/>
            <person name="Roest-Crollius H."/>
            <person name="Braasch I."/>
            <person name="Postlethwait J."/>
            <person name="Bobe J."/>
            <person name="Montfort J."/>
            <person name="Bouchez O."/>
            <person name="Begum T."/>
            <person name="Mejri S."/>
            <person name="Adams A."/>
            <person name="Chen W.-J."/>
            <person name="Guiguen Y."/>
        </authorList>
    </citation>
    <scope>NUCLEOTIDE SEQUENCE</scope>
    <source>
        <strain evidence="2">YG-15Mar2019-1</strain>
        <tissue evidence="2">Brain</tissue>
    </source>
</reference>
<dbReference type="Proteomes" id="UP001046870">
    <property type="component" value="Chromosome 14"/>
</dbReference>
<accession>A0A9D3PRF7</accession>
<evidence type="ECO:0000313" key="3">
    <source>
        <dbReference type="Proteomes" id="UP001046870"/>
    </source>
</evidence>
<name>A0A9D3PRF7_MEGAT</name>
<sequence length="129" mass="14412">MSPYYQLINGPHKRWNGGKIQTSALQRIFLVGMKAPHQRPCSHVTARRQAGRHPKVQGEPPEGGQFGFLPLGCNEPPTGLWVSSPQPTYEGGRDGAYERYNKIDPRGQRGSTHGTLTRVPIRWPVLTFP</sequence>
<feature type="compositionally biased region" description="Basic and acidic residues" evidence="1">
    <location>
        <begin position="91"/>
        <end position="107"/>
    </location>
</feature>
<evidence type="ECO:0000313" key="2">
    <source>
        <dbReference type="EMBL" id="KAG7465102.1"/>
    </source>
</evidence>
<gene>
    <name evidence="2" type="ORF">MATL_G00172640</name>
</gene>
<evidence type="ECO:0000256" key="1">
    <source>
        <dbReference type="SAM" id="MobiDB-lite"/>
    </source>
</evidence>
<keyword evidence="3" id="KW-1185">Reference proteome</keyword>
<proteinExistence type="predicted"/>